<gene>
    <name evidence="14" type="primary">PPIL4</name>
    <name evidence="14" type="ORF">TNIN_439601</name>
</gene>
<feature type="compositionally biased region" description="Basic and acidic residues" evidence="11">
    <location>
        <begin position="420"/>
        <end position="442"/>
    </location>
</feature>
<dbReference type="EC" id="5.2.1.8" evidence="9"/>
<evidence type="ECO:0000313" key="15">
    <source>
        <dbReference type="Proteomes" id="UP000886998"/>
    </source>
</evidence>
<dbReference type="GO" id="GO:0003723">
    <property type="term" value="F:RNA binding"/>
    <property type="evidence" value="ECO:0007669"/>
    <property type="project" value="UniProtKB-UniRule"/>
</dbReference>
<protein>
    <recommendedName>
        <fullName evidence="9">Peptidyl-prolyl cis-trans isomerase</fullName>
        <shortName evidence="9">PPIase</shortName>
        <ecNumber evidence="9">5.2.1.8</ecNumber>
    </recommendedName>
</protein>
<feature type="coiled-coil region" evidence="10">
    <location>
        <begin position="215"/>
        <end position="257"/>
    </location>
</feature>
<keyword evidence="7 9" id="KW-0539">Nucleus</keyword>
<organism evidence="14 15">
    <name type="scientific">Trichonephila inaurata madagascariensis</name>
    <dbReference type="NCBI Taxonomy" id="2747483"/>
    <lineage>
        <taxon>Eukaryota</taxon>
        <taxon>Metazoa</taxon>
        <taxon>Ecdysozoa</taxon>
        <taxon>Arthropoda</taxon>
        <taxon>Chelicerata</taxon>
        <taxon>Arachnida</taxon>
        <taxon>Araneae</taxon>
        <taxon>Araneomorphae</taxon>
        <taxon>Entelegynae</taxon>
        <taxon>Araneoidea</taxon>
        <taxon>Nephilidae</taxon>
        <taxon>Trichonephila</taxon>
        <taxon>Trichonephila inaurata</taxon>
    </lineage>
</organism>
<keyword evidence="10" id="KW-0175">Coiled coil</keyword>
<evidence type="ECO:0000313" key="14">
    <source>
        <dbReference type="EMBL" id="GFY51864.1"/>
    </source>
</evidence>
<dbReference type="SMART" id="SM00360">
    <property type="entry name" value="RRM"/>
    <property type="match status" value="1"/>
</dbReference>
<comment type="function">
    <text evidence="2 9">PPIases accelerate the folding of proteins. It catalyzes the cis-trans isomerization of proline imidic peptide bonds in oligopeptides.</text>
</comment>
<accession>A0A8X6XEN5</accession>
<evidence type="ECO:0000259" key="13">
    <source>
        <dbReference type="PROSITE" id="PS50102"/>
    </source>
</evidence>
<dbReference type="InterPro" id="IPR002130">
    <property type="entry name" value="Cyclophilin-type_PPIase_dom"/>
</dbReference>
<feature type="compositionally biased region" description="Basic and acidic residues" evidence="11">
    <location>
        <begin position="602"/>
        <end position="614"/>
    </location>
</feature>
<keyword evidence="5 9" id="KW-0697">Rotamase</keyword>
<feature type="compositionally biased region" description="Basic residues" evidence="11">
    <location>
        <begin position="560"/>
        <end position="569"/>
    </location>
</feature>
<reference evidence="14" key="1">
    <citation type="submission" date="2020-08" db="EMBL/GenBank/DDBJ databases">
        <title>Multicomponent nature underlies the extraordinary mechanical properties of spider dragline silk.</title>
        <authorList>
            <person name="Kono N."/>
            <person name="Nakamura H."/>
            <person name="Mori M."/>
            <person name="Yoshida Y."/>
            <person name="Ohtoshi R."/>
            <person name="Malay A.D."/>
            <person name="Moran D.A.P."/>
            <person name="Tomita M."/>
            <person name="Numata K."/>
            <person name="Arakawa K."/>
        </authorList>
    </citation>
    <scope>NUCLEOTIDE SEQUENCE</scope>
</reference>
<feature type="compositionally biased region" description="Low complexity" evidence="11">
    <location>
        <begin position="549"/>
        <end position="559"/>
    </location>
</feature>
<dbReference type="SUPFAM" id="SSF54928">
    <property type="entry name" value="RNA-binding domain, RBD"/>
    <property type="match status" value="1"/>
</dbReference>
<dbReference type="InterPro" id="IPR035979">
    <property type="entry name" value="RBD_domain_sf"/>
</dbReference>
<evidence type="ECO:0000256" key="5">
    <source>
        <dbReference type="ARBA" id="ARBA00023110"/>
    </source>
</evidence>
<keyword evidence="6 9" id="KW-0413">Isomerase</keyword>
<evidence type="ECO:0000256" key="6">
    <source>
        <dbReference type="ARBA" id="ARBA00023235"/>
    </source>
</evidence>
<dbReference type="SUPFAM" id="SSF50891">
    <property type="entry name" value="Cyclophilin-like"/>
    <property type="match status" value="1"/>
</dbReference>
<dbReference type="PRINTS" id="PR00153">
    <property type="entry name" value="CSAPPISMRASE"/>
</dbReference>
<dbReference type="InterPro" id="IPR012677">
    <property type="entry name" value="Nucleotide-bd_a/b_plait_sf"/>
</dbReference>
<comment type="catalytic activity">
    <reaction evidence="1 9">
        <text>[protein]-peptidylproline (omega=180) = [protein]-peptidylproline (omega=0)</text>
        <dbReference type="Rhea" id="RHEA:16237"/>
        <dbReference type="Rhea" id="RHEA-COMP:10747"/>
        <dbReference type="Rhea" id="RHEA-COMP:10748"/>
        <dbReference type="ChEBI" id="CHEBI:83833"/>
        <dbReference type="ChEBI" id="CHEBI:83834"/>
        <dbReference type="EC" id="5.2.1.8"/>
    </reaction>
</comment>
<dbReference type="Gene3D" id="3.30.70.330">
    <property type="match status" value="1"/>
</dbReference>
<dbReference type="PANTHER" id="PTHR45843">
    <property type="entry name" value="PEPTIDYL-PROLYL CIS-TRANS ISOMERASE-LIKE 4"/>
    <property type="match status" value="1"/>
</dbReference>
<dbReference type="PROSITE" id="PS50102">
    <property type="entry name" value="RRM"/>
    <property type="match status" value="1"/>
</dbReference>
<dbReference type="AlphaFoldDB" id="A0A8X6XEN5"/>
<dbReference type="Pfam" id="PF00160">
    <property type="entry name" value="Pro_isomerase"/>
    <property type="match status" value="1"/>
</dbReference>
<dbReference type="PANTHER" id="PTHR45843:SF1">
    <property type="entry name" value="PEPTIDYL-PROLYL CIS-TRANS ISOMERASE-LIKE 4"/>
    <property type="match status" value="1"/>
</dbReference>
<dbReference type="EMBL" id="BMAV01008343">
    <property type="protein sequence ID" value="GFY51864.1"/>
    <property type="molecule type" value="Genomic_DNA"/>
</dbReference>
<proteinExistence type="inferred from homology"/>
<feature type="region of interest" description="Disordered" evidence="11">
    <location>
        <begin position="395"/>
        <end position="678"/>
    </location>
</feature>
<evidence type="ECO:0000256" key="11">
    <source>
        <dbReference type="SAM" id="MobiDB-lite"/>
    </source>
</evidence>
<evidence type="ECO:0000256" key="8">
    <source>
        <dbReference type="PROSITE-ProRule" id="PRU00176"/>
    </source>
</evidence>
<dbReference type="Pfam" id="PF00076">
    <property type="entry name" value="RRM_1"/>
    <property type="match status" value="1"/>
</dbReference>
<evidence type="ECO:0000256" key="2">
    <source>
        <dbReference type="ARBA" id="ARBA00002388"/>
    </source>
</evidence>
<dbReference type="GO" id="GO:0005634">
    <property type="term" value="C:nucleus"/>
    <property type="evidence" value="ECO:0007669"/>
    <property type="project" value="UniProtKB-SubCell"/>
</dbReference>
<feature type="compositionally biased region" description="Low complexity" evidence="11">
    <location>
        <begin position="454"/>
        <end position="463"/>
    </location>
</feature>
<comment type="subcellular location">
    <subcellularLocation>
        <location evidence="3 9">Nucleus</location>
    </subcellularLocation>
</comment>
<evidence type="ECO:0000256" key="10">
    <source>
        <dbReference type="SAM" id="Coils"/>
    </source>
</evidence>
<evidence type="ECO:0000256" key="3">
    <source>
        <dbReference type="ARBA" id="ARBA00004123"/>
    </source>
</evidence>
<evidence type="ECO:0000256" key="4">
    <source>
        <dbReference type="ARBA" id="ARBA00022884"/>
    </source>
</evidence>
<dbReference type="FunFam" id="3.30.70.330:FF:000287">
    <property type="entry name" value="Peptidyl-prolyl cis-trans isomerase"/>
    <property type="match status" value="1"/>
</dbReference>
<feature type="domain" description="RRM" evidence="13">
    <location>
        <begin position="272"/>
        <end position="350"/>
    </location>
</feature>
<feature type="compositionally biased region" description="Polar residues" evidence="11">
    <location>
        <begin position="487"/>
        <end position="498"/>
    </location>
</feature>
<feature type="compositionally biased region" description="Basic and acidic residues" evidence="11">
    <location>
        <begin position="668"/>
        <end position="678"/>
    </location>
</feature>
<evidence type="ECO:0000256" key="1">
    <source>
        <dbReference type="ARBA" id="ARBA00000971"/>
    </source>
</evidence>
<dbReference type="CDD" id="cd12235">
    <property type="entry name" value="RRM_PPIL4"/>
    <property type="match status" value="1"/>
</dbReference>
<dbReference type="FunFam" id="2.40.100.10:FF:000079">
    <property type="entry name" value="Peptidyl-prolyl cis-trans isomerase"/>
    <property type="match status" value="1"/>
</dbReference>
<comment type="caution">
    <text evidence="14">The sequence shown here is derived from an EMBL/GenBank/DDBJ whole genome shotgun (WGS) entry which is preliminary data.</text>
</comment>
<evidence type="ECO:0000256" key="9">
    <source>
        <dbReference type="RuleBase" id="RU365081"/>
    </source>
</evidence>
<dbReference type="CDD" id="cd01921">
    <property type="entry name" value="cyclophilin_RRM"/>
    <property type="match status" value="1"/>
</dbReference>
<dbReference type="Gene3D" id="2.40.100.10">
    <property type="entry name" value="Cyclophilin-like"/>
    <property type="match status" value="1"/>
</dbReference>
<keyword evidence="15" id="KW-1185">Reference proteome</keyword>
<dbReference type="InterPro" id="IPR035538">
    <property type="entry name" value="Cyclophilin_PPIL4"/>
</dbReference>
<dbReference type="InterPro" id="IPR000504">
    <property type="entry name" value="RRM_dom"/>
</dbReference>
<evidence type="ECO:0000256" key="7">
    <source>
        <dbReference type="ARBA" id="ARBA00023242"/>
    </source>
</evidence>
<feature type="compositionally biased region" description="Low complexity" evidence="11">
    <location>
        <begin position="616"/>
        <end position="637"/>
    </location>
</feature>
<feature type="domain" description="PPIase cyclophilin-type" evidence="12">
    <location>
        <begin position="38"/>
        <end position="193"/>
    </location>
</feature>
<dbReference type="Proteomes" id="UP000886998">
    <property type="component" value="Unassembled WGS sequence"/>
</dbReference>
<dbReference type="PROSITE" id="PS50072">
    <property type="entry name" value="CSA_PPIASE_2"/>
    <property type="match status" value="1"/>
</dbReference>
<name>A0A8X6XEN5_9ARAC</name>
<evidence type="ECO:0000259" key="12">
    <source>
        <dbReference type="PROSITE" id="PS50072"/>
    </source>
</evidence>
<keyword evidence="4 8" id="KW-0694">RNA-binding</keyword>
<dbReference type="InterPro" id="IPR029000">
    <property type="entry name" value="Cyclophilin-like_dom_sf"/>
</dbReference>
<dbReference type="InterPro" id="IPR035542">
    <property type="entry name" value="CRIP"/>
</dbReference>
<dbReference type="GO" id="GO:0003755">
    <property type="term" value="F:peptidyl-prolyl cis-trans isomerase activity"/>
    <property type="evidence" value="ECO:0007669"/>
    <property type="project" value="UniProtKB-UniRule"/>
</dbReference>
<comment type="similarity">
    <text evidence="9">Belongs to the cyclophilin-type PPIase family. PPIL4 subfamily.</text>
</comment>
<dbReference type="OrthoDB" id="2083at2759"/>
<sequence>MRVQCPPTRKTYNRNRLMLDFAEGTEVYNSWKMSVVIETTVGDLTVDLYLKERPNTCLNFLKLCKVKYYNLCIFHKVERNFIAQTGDPTSTGRGGESVFSRIYGDQAAYFEAELKPRLKHEKLGSLSMVNNGNNMNGSQFFFTLGENLSYLDEVHTVFGEVVEGFETLLKINEAICDPNNRPYQDIRITHTVVLHDPYDDPTGLELVDASPIPTKEQLESNYIGADEEVDDTKGKNADEIEEKIKESEAKARATILEMVGDIPDADVKPPENVLFVCKLNPVTTSEDLEIIFSRFGPIVSCEVIKDKKSGESLQYAFIEFEKEEDCENAYFKMDNVLIDDRRIHVDFSQSVSKLMFDNMKNKSYRGKDTRSQKFMIKGSEKKSDGYDMVFDMNDDLADPKHRKQNSQKFDKNSWGRHSLNRNDRCSSKDIKKYLEKKSKNNDKYSNSRTKHFSRSISRSPSPTRSHRRSNYCTKSHEVTRSHHGSSVEMNYSGKVSSKTSKRNYRHNSSSVSPSHSRQKNTKNKEYSRSKHNSISPENNHDPRTERYISSSYKASSSKCSRQHSVRARSRSPESSSSETYKSKRDLSHTRSISPRKHKKLKSDKYRSTKTKEIAKSSQYHSSSSNSSSPEKQSYSKSGTGSYKHCLYSVEKSHEISSHKRSSKNVKIKNWDREKSKKS</sequence>